<feature type="compositionally biased region" description="Basic and acidic residues" evidence="7">
    <location>
        <begin position="365"/>
        <end position="380"/>
    </location>
</feature>
<name>A0A7R8X417_9CRUS</name>
<evidence type="ECO:0000313" key="11">
    <source>
        <dbReference type="EMBL" id="CAD7240458.1"/>
    </source>
</evidence>
<gene>
    <name evidence="11" type="ORF">DSTB1V02_LOCUS481</name>
</gene>
<keyword evidence="8" id="KW-1133">Transmembrane helix</keyword>
<evidence type="ECO:0000256" key="2">
    <source>
        <dbReference type="ARBA" id="ARBA00022670"/>
    </source>
</evidence>
<evidence type="ECO:0000256" key="7">
    <source>
        <dbReference type="SAM" id="MobiDB-lite"/>
    </source>
</evidence>
<feature type="transmembrane region" description="Helical" evidence="8">
    <location>
        <begin position="168"/>
        <end position="197"/>
    </location>
</feature>
<feature type="transmembrane region" description="Helical" evidence="8">
    <location>
        <begin position="404"/>
        <end position="422"/>
    </location>
</feature>
<protein>
    <submittedName>
        <fullName evidence="11">Uncharacterized protein</fullName>
    </submittedName>
</protein>
<dbReference type="Pfam" id="PF01435">
    <property type="entry name" value="Peptidase_M48"/>
    <property type="match status" value="1"/>
</dbReference>
<evidence type="ECO:0000259" key="9">
    <source>
        <dbReference type="Pfam" id="PF01435"/>
    </source>
</evidence>
<accession>A0A7R8X417</accession>
<evidence type="ECO:0000256" key="5">
    <source>
        <dbReference type="ARBA" id="ARBA00022833"/>
    </source>
</evidence>
<dbReference type="Pfam" id="PF16491">
    <property type="entry name" value="Peptidase_M48_N"/>
    <property type="match status" value="1"/>
</dbReference>
<comment type="cofactor">
    <cofactor evidence="1">
        <name>Zn(2+)</name>
        <dbReference type="ChEBI" id="CHEBI:29105"/>
    </cofactor>
</comment>
<evidence type="ECO:0000256" key="1">
    <source>
        <dbReference type="ARBA" id="ARBA00001947"/>
    </source>
</evidence>
<organism evidence="11">
    <name type="scientific">Darwinula stevensoni</name>
    <dbReference type="NCBI Taxonomy" id="69355"/>
    <lineage>
        <taxon>Eukaryota</taxon>
        <taxon>Metazoa</taxon>
        <taxon>Ecdysozoa</taxon>
        <taxon>Arthropoda</taxon>
        <taxon>Crustacea</taxon>
        <taxon>Oligostraca</taxon>
        <taxon>Ostracoda</taxon>
        <taxon>Podocopa</taxon>
        <taxon>Podocopida</taxon>
        <taxon>Darwinulocopina</taxon>
        <taxon>Darwinuloidea</taxon>
        <taxon>Darwinulidae</taxon>
        <taxon>Darwinula</taxon>
    </lineage>
</organism>
<keyword evidence="3" id="KW-0479">Metal-binding</keyword>
<dbReference type="GO" id="GO:0004222">
    <property type="term" value="F:metalloendopeptidase activity"/>
    <property type="evidence" value="ECO:0007669"/>
    <property type="project" value="InterPro"/>
</dbReference>
<evidence type="ECO:0000256" key="6">
    <source>
        <dbReference type="ARBA" id="ARBA00023049"/>
    </source>
</evidence>
<keyword evidence="6" id="KW-0482">Metalloprotease</keyword>
<keyword evidence="12" id="KW-1185">Reference proteome</keyword>
<dbReference type="Proteomes" id="UP000677054">
    <property type="component" value="Unassembled WGS sequence"/>
</dbReference>
<reference evidence="11" key="1">
    <citation type="submission" date="2020-11" db="EMBL/GenBank/DDBJ databases">
        <authorList>
            <person name="Tran Van P."/>
        </authorList>
    </citation>
    <scope>NUCLEOTIDE SEQUENCE</scope>
</reference>
<dbReference type="InterPro" id="IPR032456">
    <property type="entry name" value="Peptidase_M48_N"/>
</dbReference>
<dbReference type="AlphaFoldDB" id="A0A7R8X417"/>
<keyword evidence="8" id="KW-0812">Transmembrane</keyword>
<evidence type="ECO:0000256" key="4">
    <source>
        <dbReference type="ARBA" id="ARBA00022801"/>
    </source>
</evidence>
<evidence type="ECO:0000313" key="12">
    <source>
        <dbReference type="Proteomes" id="UP000677054"/>
    </source>
</evidence>
<evidence type="ECO:0000259" key="10">
    <source>
        <dbReference type="Pfam" id="PF16491"/>
    </source>
</evidence>
<keyword evidence="5" id="KW-0862">Zinc</keyword>
<proteinExistence type="predicted"/>
<evidence type="ECO:0000256" key="3">
    <source>
        <dbReference type="ARBA" id="ARBA00022723"/>
    </source>
</evidence>
<feature type="transmembrane region" description="Helical" evidence="8">
    <location>
        <begin position="249"/>
        <end position="271"/>
    </location>
</feature>
<keyword evidence="8" id="KW-0472">Membrane</keyword>
<dbReference type="Gene3D" id="3.30.2010.10">
    <property type="entry name" value="Metalloproteases ('zincins'), catalytic domain"/>
    <property type="match status" value="1"/>
</dbReference>
<feature type="transmembrane region" description="Helical" evidence="8">
    <location>
        <begin position="54"/>
        <end position="76"/>
    </location>
</feature>
<dbReference type="PANTHER" id="PTHR10120">
    <property type="entry name" value="CAAX PRENYL PROTEASE 1"/>
    <property type="match status" value="1"/>
</dbReference>
<feature type="transmembrane region" description="Helical" evidence="8">
    <location>
        <begin position="218"/>
        <end position="237"/>
    </location>
</feature>
<feature type="region of interest" description="Disordered" evidence="7">
    <location>
        <begin position="351"/>
        <end position="380"/>
    </location>
</feature>
<evidence type="ECO:0000256" key="8">
    <source>
        <dbReference type="SAM" id="Phobius"/>
    </source>
</evidence>
<dbReference type="InterPro" id="IPR001915">
    <property type="entry name" value="Peptidase_M48"/>
</dbReference>
<feature type="transmembrane region" description="Helical" evidence="8">
    <location>
        <begin position="442"/>
        <end position="463"/>
    </location>
</feature>
<feature type="domain" description="Peptidase M48" evidence="9">
    <location>
        <begin position="406"/>
        <end position="526"/>
    </location>
</feature>
<dbReference type="GO" id="GO:0046872">
    <property type="term" value="F:metal ion binding"/>
    <property type="evidence" value="ECO:0007669"/>
    <property type="project" value="UniProtKB-KW"/>
</dbReference>
<feature type="transmembrane region" description="Helical" evidence="8">
    <location>
        <begin position="122"/>
        <end position="141"/>
    </location>
</feature>
<dbReference type="GO" id="GO:0006508">
    <property type="term" value="P:proteolysis"/>
    <property type="evidence" value="ECO:0007669"/>
    <property type="project" value="UniProtKB-KW"/>
</dbReference>
<dbReference type="EMBL" id="CAJPEV010000034">
    <property type="protein sequence ID" value="CAG0879197.1"/>
    <property type="molecule type" value="Genomic_DNA"/>
</dbReference>
<dbReference type="OrthoDB" id="360839at2759"/>
<feature type="domain" description="CAAX prenyl protease 1 N-terminal" evidence="10">
    <location>
        <begin position="80"/>
        <end position="267"/>
    </location>
</feature>
<dbReference type="EMBL" id="LR899551">
    <property type="protein sequence ID" value="CAD7240458.1"/>
    <property type="molecule type" value="Genomic_DNA"/>
</dbReference>
<keyword evidence="2" id="KW-0645">Protease</keyword>
<keyword evidence="4" id="KW-0378">Hydrolase</keyword>
<sequence>MIFETLQEGSWCLGVFPVFLLSEPVRKMFLGKFFEVVELREHEFPSLNENELFMAQYALLAVLGFLSVSYVWKTYLHLRQRRSLRRADAVPVELQGVINQEKFDESRDFEISMCNFHLLKEFFHHLLVILILVFGGLPFVWKLSHSIFSCLSTKAGWKLKTGKLGEEIILSVLCMFLLSWFNALLSFPFAIYEAFVIRARHGVKKQTWWQFIKEHKKSFWVAQLFILPITAGSVWFLGSQGESAFHNLWVVSAITTLFLTTIFPTCMALYCSKTIPLGEGSLRTAIEDFASSVGFPLKSISVLHSSCKQDKNKVFTYGVWRRKHLVLSEALVEVTVTKRTVEESFPTANNTVNQVSKAEGDDKDENERPKENDEKEEKEKKKELKVQEILEAKTVRTPFTESEVVALVSLFMVSVLIGYLYSQPVICHAFGFPFDHPILMRLLVILVFVLVPYREIMGFLCTWSRRRFEFQADAFCKAQTKAESLKAALLKLNCDDLSFTVDDWLFSAWHHCQPRLLQRLQALQKTE</sequence>